<protein>
    <submittedName>
        <fullName evidence="1">Uncharacterized protein</fullName>
    </submittedName>
</protein>
<name>A0A0R1NT74_9LACO</name>
<dbReference type="EMBL" id="AZEB01000014">
    <property type="protein sequence ID" value="KRL21508.1"/>
    <property type="molecule type" value="Genomic_DNA"/>
</dbReference>
<comment type="caution">
    <text evidence="1">The sequence shown here is derived from an EMBL/GenBank/DDBJ whole genome shotgun (WGS) entry which is preliminary data.</text>
</comment>
<keyword evidence="2" id="KW-1185">Reference proteome</keyword>
<reference evidence="1 2" key="1">
    <citation type="journal article" date="2015" name="Genome Announc.">
        <title>Expanding the biotechnology potential of lactobacilli through comparative genomics of 213 strains and associated genera.</title>
        <authorList>
            <person name="Sun Z."/>
            <person name="Harris H.M."/>
            <person name="McCann A."/>
            <person name="Guo C."/>
            <person name="Argimon S."/>
            <person name="Zhang W."/>
            <person name="Yang X."/>
            <person name="Jeffery I.B."/>
            <person name="Cooney J.C."/>
            <person name="Kagawa T.F."/>
            <person name="Liu W."/>
            <person name="Song Y."/>
            <person name="Salvetti E."/>
            <person name="Wrobel A."/>
            <person name="Rasinkangas P."/>
            <person name="Parkhill J."/>
            <person name="Rea M.C."/>
            <person name="O'Sullivan O."/>
            <person name="Ritari J."/>
            <person name="Douillard F.P."/>
            <person name="Paul Ross R."/>
            <person name="Yang R."/>
            <person name="Briner A.E."/>
            <person name="Felis G.E."/>
            <person name="de Vos W.M."/>
            <person name="Barrangou R."/>
            <person name="Klaenhammer T.R."/>
            <person name="Caufield P.W."/>
            <person name="Cui Y."/>
            <person name="Zhang H."/>
            <person name="O'Toole P.W."/>
        </authorList>
    </citation>
    <scope>NUCLEOTIDE SEQUENCE [LARGE SCALE GENOMIC DNA]</scope>
    <source>
        <strain evidence="1 2">DSM 19906</strain>
    </source>
</reference>
<dbReference type="Proteomes" id="UP000051439">
    <property type="component" value="Unassembled WGS sequence"/>
</dbReference>
<sequence>MIRSCGTLCCYRCSLCCGVGRAGIIDKYWIVIVLSRISRNRGITSRCLSSGLGCGIRTSGILCCSCRTGRCTIRRRDSSSPTSRIMCSCGIGLCCLLLISSISCSAISSVIICRGLTCGNHRITSRFRITGSFCITSRCLVGCSCTLIRSCSTLSCYRCSLRCGVGRAGIIDKYWVVIVLSRISRNRGITSRRLSSGLGCSIRTSGIFCCSCRTGRCTIRRRDSSSPTSRIMRSCGVGRCCLLLISSIGCSAISSVIICRGLACSNHRITSRFCITGSFCITSRCLVGCSCTLIRSCSTLSCYRCGLRCGIGRTGIIDKYWVIIVLSRISRNHGITSRCLSSGLRCGIRTSGILCCSRRTGRCTIRRRDSGSSTSRIMSSRCISNSQTLLSSRITSSITCVSISGNCIISTTLGISKSTCTCRKTRNLGSI</sequence>
<organism evidence="1 2">
    <name type="scientific">Lentilactobacillus kisonensis DSM 19906 = JCM 15041</name>
    <dbReference type="NCBI Taxonomy" id="1423766"/>
    <lineage>
        <taxon>Bacteria</taxon>
        <taxon>Bacillati</taxon>
        <taxon>Bacillota</taxon>
        <taxon>Bacilli</taxon>
        <taxon>Lactobacillales</taxon>
        <taxon>Lactobacillaceae</taxon>
        <taxon>Lentilactobacillus</taxon>
    </lineage>
</organism>
<gene>
    <name evidence="1" type="ORF">FC98_GL000683</name>
</gene>
<proteinExistence type="predicted"/>
<evidence type="ECO:0000313" key="1">
    <source>
        <dbReference type="EMBL" id="KRL21508.1"/>
    </source>
</evidence>
<accession>A0A0R1NT74</accession>
<evidence type="ECO:0000313" key="2">
    <source>
        <dbReference type="Proteomes" id="UP000051439"/>
    </source>
</evidence>
<dbReference type="AlphaFoldDB" id="A0A0R1NT74"/>